<gene>
    <name evidence="4" type="ORF">SAPINGB_P004441</name>
</gene>
<evidence type="ECO:0000313" key="5">
    <source>
        <dbReference type="Proteomes" id="UP000398389"/>
    </source>
</evidence>
<name>A0A5E8BTU5_9ASCO</name>
<dbReference type="PANTHER" id="PTHR18460">
    <property type="entry name" value="TEL2 INTERACTING PROTEIN 1 TTI1 FAMILY MEMBER"/>
    <property type="match status" value="1"/>
</dbReference>
<accession>A0A5E8BTU5</accession>
<sequence length="1093" mass="117339">MESLDQQRKTAFSKVREPCVALSRLALAPNFDPESRAVADALESLYRALASIQNPDDILEDNFADYIFFPLARLLQKPKLGDKSTVYLQRVLGFLIQHAWARTMVPEMAKQLFILLTFLVDKKSNKDRSEVSRAAGCEALSNLCAAIANTPGTALAFRNDTTVIPTVGQAVSLFLECALTGVSNVELQRNSLEALDALLFNVIKSGEATATMLPGIVSTLSKVLSPKHGSHRHYTVYALVFQVFEHLLTSVFDDADLGLLKPKGQPTSIAEIAAGIKTERAKNTNKIRTDSWLRASKDQLKTALSVIPVFKEAKAQVQVQAAVLSLALGVIKQCSQALDNCVPMFVDLVLVLASQGDAGDAVVGQQARTEMEQVLEKNATIRDVLQERVFAWVDAMPRLLSAHDDTQALTILTSIETAVTLLGGQESGVELRILLDKFVGQVQDTVRLTTNDKVIPQTLIEGGVGKESFAAAEDVPFEEFGLDTTLTSRVQTKVGQVVATLAGQLVEESRGVQSCQGLVEQARNIQTSASDAAVSTWLAVGAFAGTVHETRARQEVASWLNEESGGEQVTTQQEKDDLAAEIYAFCVDLLCGATSYSAQEPVGKQQQQQITRLRDVQTAAAARGIALVAEYMGAEFQHLLADVLYPLLDLIGAPGARAVGDSARAALGQIARSCGYTGGVRALIVSNYDYVVDALSLRLSALDFSPQGLASLATVVRVAGPGVLPYLDDVVASLFSVLDSYHGYSGVVVGVFEGLRAVVEETSKAYVTGGQKKLVEGGNGKRDAEHLRTFEELLEVLARKPKEGMSAQEFEDILNGDEHHPNKPFGEKEEMEDVDDASKLERELQNQGTMDAGEEKIPWMSPVPRAAWDLVCQIATYAGTFLVHESGALRRKLLDLLRMALPVLAVSTQDLPEGFLPLVHEVWPAVARVVEDEEAGPQEQATALRVVAEIQRTAGEFAAPRVGALWPRVRVLLSTYSGRGRGSGSGSGSGSGVGVGVGVGGQTADEGQDETHGVVQAALEVIATALEYSRPDAETFAGIVSATAPFLMGGGNSAVSERLGRALAGVNEDAAWFARVRHVEKPTDVYGFLVFSV</sequence>
<organism evidence="4 5">
    <name type="scientific">Magnusiomyces paraingens</name>
    <dbReference type="NCBI Taxonomy" id="2606893"/>
    <lineage>
        <taxon>Eukaryota</taxon>
        <taxon>Fungi</taxon>
        <taxon>Dikarya</taxon>
        <taxon>Ascomycota</taxon>
        <taxon>Saccharomycotina</taxon>
        <taxon>Dipodascomycetes</taxon>
        <taxon>Dipodascales</taxon>
        <taxon>Dipodascaceae</taxon>
        <taxon>Magnusiomyces</taxon>
    </lineage>
</organism>
<dbReference type="EMBL" id="CABVLU010000003">
    <property type="protein sequence ID" value="VVT55128.1"/>
    <property type="molecule type" value="Genomic_DNA"/>
</dbReference>
<feature type="domain" description="TTI1 C-terminal TPR" evidence="3">
    <location>
        <begin position="805"/>
        <end position="975"/>
    </location>
</feature>
<feature type="domain" description="TTI1 N-terminal TPR" evidence="2">
    <location>
        <begin position="12"/>
        <end position="354"/>
    </location>
</feature>
<protein>
    <submittedName>
        <fullName evidence="4">Uncharacterized protein</fullName>
    </submittedName>
</protein>
<keyword evidence="5" id="KW-1185">Reference proteome</keyword>
<dbReference type="InterPro" id="IPR016024">
    <property type="entry name" value="ARM-type_fold"/>
</dbReference>
<dbReference type="InterPro" id="IPR057566">
    <property type="entry name" value="TPR_TTI1_N"/>
</dbReference>
<dbReference type="InterPro" id="IPR011989">
    <property type="entry name" value="ARM-like"/>
</dbReference>
<proteinExistence type="predicted"/>
<dbReference type="GeneID" id="43583256"/>
<dbReference type="InterPro" id="IPR052587">
    <property type="entry name" value="TELO2-interacting_protein_1"/>
</dbReference>
<reference evidence="4 5" key="1">
    <citation type="submission" date="2019-09" db="EMBL/GenBank/DDBJ databases">
        <authorList>
            <person name="Brejova B."/>
        </authorList>
    </citation>
    <scope>NUCLEOTIDE SEQUENCE [LARGE SCALE GENOMIC DNA]</scope>
</reference>
<evidence type="ECO:0000313" key="4">
    <source>
        <dbReference type="EMBL" id="VVT55128.1"/>
    </source>
</evidence>
<dbReference type="OrthoDB" id="6781668at2759"/>
<dbReference type="Gene3D" id="1.25.10.10">
    <property type="entry name" value="Leucine-rich Repeat Variant"/>
    <property type="match status" value="1"/>
</dbReference>
<feature type="compositionally biased region" description="Gly residues" evidence="1">
    <location>
        <begin position="979"/>
        <end position="1001"/>
    </location>
</feature>
<evidence type="ECO:0000256" key="1">
    <source>
        <dbReference type="SAM" id="MobiDB-lite"/>
    </source>
</evidence>
<dbReference type="PANTHER" id="PTHR18460:SF3">
    <property type="entry name" value="TELO2-INTERACTING PROTEIN 1 HOMOLOG"/>
    <property type="match status" value="1"/>
</dbReference>
<dbReference type="InterPro" id="IPR049362">
    <property type="entry name" value="TTI1_rpt"/>
</dbReference>
<dbReference type="GO" id="GO:0005737">
    <property type="term" value="C:cytoplasm"/>
    <property type="evidence" value="ECO:0007669"/>
    <property type="project" value="TreeGrafter"/>
</dbReference>
<dbReference type="Pfam" id="PF21547">
    <property type="entry name" value="TTI1"/>
    <property type="match status" value="1"/>
</dbReference>
<evidence type="ECO:0000259" key="3">
    <source>
        <dbReference type="Pfam" id="PF24181"/>
    </source>
</evidence>
<dbReference type="InterPro" id="IPR057567">
    <property type="entry name" value="TPR_TTI1_C"/>
</dbReference>
<dbReference type="Pfam" id="PF24181">
    <property type="entry name" value="TPR_TTI1_C"/>
    <property type="match status" value="1"/>
</dbReference>
<feature type="region of interest" description="Disordered" evidence="1">
    <location>
        <begin position="979"/>
        <end position="1008"/>
    </location>
</feature>
<dbReference type="SUPFAM" id="SSF48371">
    <property type="entry name" value="ARM repeat"/>
    <property type="match status" value="1"/>
</dbReference>
<dbReference type="Proteomes" id="UP000398389">
    <property type="component" value="Unassembled WGS sequence"/>
</dbReference>
<evidence type="ECO:0000259" key="2">
    <source>
        <dbReference type="Pfam" id="PF24173"/>
    </source>
</evidence>
<dbReference type="RefSeq" id="XP_031855047.1">
    <property type="nucleotide sequence ID" value="XM_031999156.1"/>
</dbReference>
<dbReference type="AlphaFoldDB" id="A0A5E8BTU5"/>
<dbReference type="Pfam" id="PF24173">
    <property type="entry name" value="TPR_TTI1_N"/>
    <property type="match status" value="1"/>
</dbReference>